<accession>A0A024FTV3</accession>
<protein>
    <submittedName>
        <fullName evidence="2">Uncharacterized protein</fullName>
    </submittedName>
</protein>
<evidence type="ECO:0000313" key="2">
    <source>
        <dbReference type="EMBL" id="CCI10089.1"/>
    </source>
</evidence>
<name>A0A024FTV3_9STRA</name>
<sequence>MGSGGKNAVVDSLEMFADIADDILIEVIDEYCCHSFKIQRNKFEREIHHHPKTFVGEIPNLRDERNSVSNEIPGANAMYKGQSSCQNHGSNQFRLFGVVMTPQIEQSSADSNDVSEGYQFVSGTSDNLSKREKNADATKNLVAFAANSNEREKRFSTNGVFEDGTDLNVHLEGKSSKDISDRESKKPRTGVQKLRTISCILLEPNLPELWIQNCARCLTFIRKVDRFFIGRSSPGNYRWAFLSTATEDDLLECEGACGIIMLGSEIDCPAARLYNMVHDRSIRKSQAFVPYSYMLFNVAYDETKMQECLSCARSNIIPFVDRNNEREKYFIGLTSGTNDLSDFEEKCLLKDICKRLSGELHKEFNIFDWKTVGSSKNEAKESHQINIGKKWTPSFPCMHLTAPLNGGRDTYRYPIDVEKKESRDRAIIPDCLACMLATFYSFERVPSSKLFTHSIQPTSLTSSLVFFTQELHVQEAAIKCTEKCAWVSGLSESMCSYLKRMTPKVRVPEINPVGTRSTSSIPSNQKNMGSVLSRTNHPTSHDDLMSASTHYFIPPSDQTCKMRTLQQAIEHLSNNDVSKDVAWLLHFERGNSETFRDLAFCIAAVSNAYVVSSVSSYILTSRFKYPHLEAFCNLRGEIKVIFYKSMKMGLLPQPLNFASVLISLAVTDISRLKHLIRIKRSREKQIRVKKAAERGRVGALGCSATGHRSKGFL</sequence>
<proteinExistence type="predicted"/>
<organism evidence="2 3">
    <name type="scientific">Albugo candida</name>
    <dbReference type="NCBI Taxonomy" id="65357"/>
    <lineage>
        <taxon>Eukaryota</taxon>
        <taxon>Sar</taxon>
        <taxon>Stramenopiles</taxon>
        <taxon>Oomycota</taxon>
        <taxon>Peronosporomycetes</taxon>
        <taxon>Albuginales</taxon>
        <taxon>Albuginaceae</taxon>
        <taxon>Albugo</taxon>
    </lineage>
</organism>
<comment type="caution">
    <text evidence="2">The sequence shown here is derived from an EMBL/GenBank/DDBJ whole genome shotgun (WGS) entry which is preliminary data.</text>
</comment>
<gene>
    <name evidence="2" type="ORF">BN9_057740</name>
</gene>
<feature type="region of interest" description="Disordered" evidence="1">
    <location>
        <begin position="510"/>
        <end position="529"/>
    </location>
</feature>
<keyword evidence="3" id="KW-1185">Reference proteome</keyword>
<dbReference type="Proteomes" id="UP000053237">
    <property type="component" value="Unassembled WGS sequence"/>
</dbReference>
<feature type="compositionally biased region" description="Polar residues" evidence="1">
    <location>
        <begin position="514"/>
        <end position="529"/>
    </location>
</feature>
<dbReference type="InParanoid" id="A0A024FTV3"/>
<evidence type="ECO:0000256" key="1">
    <source>
        <dbReference type="SAM" id="MobiDB-lite"/>
    </source>
</evidence>
<reference evidence="2 3" key="1">
    <citation type="submission" date="2012-05" db="EMBL/GenBank/DDBJ databases">
        <title>Recombination and specialization in a pathogen metapopulation.</title>
        <authorList>
            <person name="Gardiner A."/>
            <person name="Kemen E."/>
            <person name="Schultz-Larsen T."/>
            <person name="MacLean D."/>
            <person name="Van Oosterhout C."/>
            <person name="Jones J.D.G."/>
        </authorList>
    </citation>
    <scope>NUCLEOTIDE SEQUENCE [LARGE SCALE GENOMIC DNA]</scope>
    <source>
        <strain evidence="2 3">Ac Nc2</strain>
    </source>
</reference>
<dbReference type="EMBL" id="CAIX01000083">
    <property type="protein sequence ID" value="CCI10089.1"/>
    <property type="molecule type" value="Genomic_DNA"/>
</dbReference>
<evidence type="ECO:0000313" key="3">
    <source>
        <dbReference type="Proteomes" id="UP000053237"/>
    </source>
</evidence>
<dbReference type="AlphaFoldDB" id="A0A024FTV3"/>